<accession>A0ABP1P262</accession>
<organism evidence="7 8">
    <name type="scientific">Xylocopa violacea</name>
    <name type="common">Violet carpenter bee</name>
    <name type="synonym">Apis violacea</name>
    <dbReference type="NCBI Taxonomy" id="135666"/>
    <lineage>
        <taxon>Eukaryota</taxon>
        <taxon>Metazoa</taxon>
        <taxon>Ecdysozoa</taxon>
        <taxon>Arthropoda</taxon>
        <taxon>Hexapoda</taxon>
        <taxon>Insecta</taxon>
        <taxon>Pterygota</taxon>
        <taxon>Neoptera</taxon>
        <taxon>Endopterygota</taxon>
        <taxon>Hymenoptera</taxon>
        <taxon>Apocrita</taxon>
        <taxon>Aculeata</taxon>
        <taxon>Apoidea</taxon>
        <taxon>Anthophila</taxon>
        <taxon>Apidae</taxon>
        <taxon>Xylocopa</taxon>
        <taxon>Xylocopa</taxon>
    </lineage>
</organism>
<dbReference type="PROSITE" id="PS00383">
    <property type="entry name" value="TYR_PHOSPHATASE_1"/>
    <property type="match status" value="1"/>
</dbReference>
<dbReference type="SUPFAM" id="SSF52799">
    <property type="entry name" value="(Phosphotyrosine protein) phosphatases II"/>
    <property type="match status" value="2"/>
</dbReference>
<dbReference type="EC" id="3.1.3.48" evidence="2"/>
<dbReference type="SMART" id="SM00404">
    <property type="entry name" value="PTPc_motif"/>
    <property type="match status" value="1"/>
</dbReference>
<dbReference type="InterPro" id="IPR050561">
    <property type="entry name" value="PTP"/>
</dbReference>
<dbReference type="InterPro" id="IPR016130">
    <property type="entry name" value="Tyr_Pase_AS"/>
</dbReference>
<feature type="domain" description="Tyrosine specific protein phosphatases" evidence="6">
    <location>
        <begin position="314"/>
        <end position="376"/>
    </location>
</feature>
<protein>
    <recommendedName>
        <fullName evidence="2">protein-tyrosine-phosphatase</fullName>
        <ecNumber evidence="2">3.1.3.48</ecNumber>
    </recommendedName>
</protein>
<evidence type="ECO:0000259" key="6">
    <source>
        <dbReference type="PROSITE" id="PS50056"/>
    </source>
</evidence>
<sequence>MIVLRRAKFTRNNRAYEHNALRHPFTMYEPKYSGFSKQERRIYDNRNFNPDEITTVYKHPDVTYICEYIKDKLYFATLSNGRKDVKSTSNIHFFTTDYELIYNNYYNDFGPLTIACLYKYCCKVNKKLESPGNKNRQIVHYTSQRDQKRANAAYLITSYAVLYLNKSPREAYNTLFVGGEIPIKPFCDASMGSPVYNIHLLDCLYALKKAASFGFFNFNDFDVDEYEKYEDIRNGALNWMVPQKFLAFAGPSTEPGTPYHPPECYIDYFLKHEVAAVVRLNKKAYDASRFTEAGITHYDMFMPDGTVPPRRILNEFLQLSENTSGPIAVHCKAGLGRTGSLIAAYLIKHYKMSAREAIAWIRICRPGSVIGHQQAWLENIEKNLLNAGQQYKLKYYGDGDVILHHKRGIYSIADKLQRKMHYTSEDCYTEFNKCHNSSIEKKGKTKLTRILGKLRNIRGSDDLEQTSQKYRPTDSHMTQGDRLNEIKMNRFKSSRSVESRQKNCIAYGLDALRNARRKR</sequence>
<dbReference type="EMBL" id="CAXAJV020001296">
    <property type="protein sequence ID" value="CAL7947277.1"/>
    <property type="molecule type" value="Genomic_DNA"/>
</dbReference>
<comment type="caution">
    <text evidence="7">The sequence shown here is derived from an EMBL/GenBank/DDBJ whole genome shotgun (WGS) entry which is preliminary data.</text>
</comment>
<dbReference type="Pfam" id="PF22785">
    <property type="entry name" value="Tc-R-P"/>
    <property type="match status" value="1"/>
</dbReference>
<dbReference type="PROSITE" id="PS50054">
    <property type="entry name" value="TYR_PHOSPHATASE_DUAL"/>
    <property type="match status" value="1"/>
</dbReference>
<comment type="similarity">
    <text evidence="1">Belongs to the protein-tyrosine phosphatase family. Non-receptor class CDC14 subfamily.</text>
</comment>
<dbReference type="PANTHER" id="PTHR23339">
    <property type="entry name" value="TYROSINE SPECIFIC PROTEIN PHOSPHATASE AND DUAL SPECIFICITY PROTEIN PHOSPHATASE"/>
    <property type="match status" value="1"/>
</dbReference>
<dbReference type="CDD" id="cd14499">
    <property type="entry name" value="CDC14_C"/>
    <property type="match status" value="1"/>
</dbReference>
<evidence type="ECO:0000256" key="4">
    <source>
        <dbReference type="ARBA" id="ARBA00022912"/>
    </source>
</evidence>
<keyword evidence="4" id="KW-0904">Protein phosphatase</keyword>
<dbReference type="InterPro" id="IPR029260">
    <property type="entry name" value="DSPn"/>
</dbReference>
<dbReference type="CDD" id="cd17657">
    <property type="entry name" value="CDC14_N"/>
    <property type="match status" value="1"/>
</dbReference>
<name>A0ABP1P262_XYLVO</name>
<dbReference type="Pfam" id="PF14671">
    <property type="entry name" value="DSPn"/>
    <property type="match status" value="1"/>
</dbReference>
<evidence type="ECO:0000256" key="3">
    <source>
        <dbReference type="ARBA" id="ARBA00022801"/>
    </source>
</evidence>
<gene>
    <name evidence="7" type="ORF">XYLVIOL_LOCUS8257</name>
</gene>
<dbReference type="InterPro" id="IPR000387">
    <property type="entry name" value="Tyr_Pase_dom"/>
</dbReference>
<reference evidence="7 8" key="1">
    <citation type="submission" date="2024-08" db="EMBL/GenBank/DDBJ databases">
        <authorList>
            <person name="Will J Nash"/>
            <person name="Angela Man"/>
            <person name="Seanna McTaggart"/>
            <person name="Kendall Baker"/>
            <person name="Tom Barker"/>
            <person name="Leah Catchpole"/>
            <person name="Alex Durrant"/>
            <person name="Karim Gharbi"/>
            <person name="Naomi Irish"/>
            <person name="Gemy Kaithakottil"/>
            <person name="Debby Ku"/>
            <person name="Aaliyah Providence"/>
            <person name="Felix Shaw"/>
            <person name="David Swarbreck"/>
            <person name="Chris Watkins"/>
            <person name="Ann M. McCartney"/>
            <person name="Giulio Formenti"/>
            <person name="Alice Mouton"/>
            <person name="Noel Vella"/>
            <person name="Bjorn M von Reumont"/>
            <person name="Adriana Vella"/>
            <person name="Wilfried Haerty"/>
        </authorList>
    </citation>
    <scope>NUCLEOTIDE SEQUENCE [LARGE SCALE GENOMIC DNA]</scope>
</reference>
<keyword evidence="3" id="KW-0378">Hydrolase</keyword>
<dbReference type="PROSITE" id="PS50056">
    <property type="entry name" value="TYR_PHOSPHATASE_2"/>
    <property type="match status" value="1"/>
</dbReference>
<evidence type="ECO:0000256" key="2">
    <source>
        <dbReference type="ARBA" id="ARBA00013064"/>
    </source>
</evidence>
<evidence type="ECO:0000313" key="7">
    <source>
        <dbReference type="EMBL" id="CAL7947277.1"/>
    </source>
</evidence>
<evidence type="ECO:0000313" key="8">
    <source>
        <dbReference type="Proteomes" id="UP001642520"/>
    </source>
</evidence>
<proteinExistence type="inferred from homology"/>
<dbReference type="SMART" id="SM00195">
    <property type="entry name" value="DSPc"/>
    <property type="match status" value="1"/>
</dbReference>
<dbReference type="InterPro" id="IPR029021">
    <property type="entry name" value="Prot-tyrosine_phosphatase-like"/>
</dbReference>
<evidence type="ECO:0000256" key="1">
    <source>
        <dbReference type="ARBA" id="ARBA00007315"/>
    </source>
</evidence>
<feature type="domain" description="Tyrosine-protein phosphatase" evidence="5">
    <location>
        <begin position="235"/>
        <end position="389"/>
    </location>
</feature>
<dbReference type="InterPro" id="IPR044506">
    <property type="entry name" value="CDC14_C"/>
</dbReference>
<evidence type="ECO:0000259" key="5">
    <source>
        <dbReference type="PROSITE" id="PS50054"/>
    </source>
</evidence>
<dbReference type="InterPro" id="IPR020422">
    <property type="entry name" value="TYR_PHOSPHATASE_DUAL_dom"/>
</dbReference>
<dbReference type="InterPro" id="IPR003595">
    <property type="entry name" value="Tyr_Pase_cat"/>
</dbReference>
<dbReference type="Proteomes" id="UP001642520">
    <property type="component" value="Unassembled WGS sequence"/>
</dbReference>
<dbReference type="Gene3D" id="3.90.190.10">
    <property type="entry name" value="Protein tyrosine phosphatase superfamily"/>
    <property type="match status" value="2"/>
</dbReference>
<keyword evidence="8" id="KW-1185">Reference proteome</keyword>